<dbReference type="Proteomes" id="UP000830198">
    <property type="component" value="Chromosome"/>
</dbReference>
<organism evidence="1 2">
    <name type="scientific">Chitinophaga filiformis</name>
    <name type="common">Myxococcus filiformis</name>
    <name type="synonym">Flexibacter filiformis</name>
    <dbReference type="NCBI Taxonomy" id="104663"/>
    <lineage>
        <taxon>Bacteria</taxon>
        <taxon>Pseudomonadati</taxon>
        <taxon>Bacteroidota</taxon>
        <taxon>Chitinophagia</taxon>
        <taxon>Chitinophagales</taxon>
        <taxon>Chitinophagaceae</taxon>
        <taxon>Chitinophaga</taxon>
    </lineage>
</organism>
<evidence type="ECO:0000313" key="2">
    <source>
        <dbReference type="Proteomes" id="UP000830198"/>
    </source>
</evidence>
<protein>
    <submittedName>
        <fullName evidence="1">Uncharacterized protein</fullName>
    </submittedName>
</protein>
<gene>
    <name evidence="1" type="ORF">MYF79_18350</name>
</gene>
<keyword evidence="2" id="KW-1185">Reference proteome</keyword>
<accession>A0ABY4HSZ9</accession>
<evidence type="ECO:0000313" key="1">
    <source>
        <dbReference type="EMBL" id="UPK66903.1"/>
    </source>
</evidence>
<name>A0ABY4HSZ9_CHIFI</name>
<proteinExistence type="predicted"/>
<sequence>MKALPLEQQKIGFQQVSRNENVLVLQRIINKNIAKKRKKRGDVAQQPTLNLHLFDQRDLEELRELQAQIVQNYPTKSSRFFYPILQAIGTFLTK</sequence>
<dbReference type="RefSeq" id="WP_247809100.1">
    <property type="nucleotide sequence ID" value="NZ_CP095855.1"/>
</dbReference>
<dbReference type="EMBL" id="CP095855">
    <property type="protein sequence ID" value="UPK66903.1"/>
    <property type="molecule type" value="Genomic_DNA"/>
</dbReference>
<reference evidence="1 2" key="1">
    <citation type="submission" date="2022-04" db="EMBL/GenBank/DDBJ databases">
        <title>The arsenic-methylating capacity of Chitinophaga filiformis YT5 during chitin decomposition.</title>
        <authorList>
            <person name="Chen G."/>
            <person name="Liang Y."/>
        </authorList>
    </citation>
    <scope>NUCLEOTIDE SEQUENCE [LARGE SCALE GENOMIC DNA]</scope>
    <source>
        <strain evidence="1 2">YT5</strain>
    </source>
</reference>